<dbReference type="Proteomes" id="UP001164187">
    <property type="component" value="Chromosome"/>
</dbReference>
<dbReference type="PIRSF" id="PIRSF004640">
    <property type="entry name" value="IspG"/>
    <property type="match status" value="1"/>
</dbReference>
<evidence type="ECO:0000259" key="8">
    <source>
        <dbReference type="Pfam" id="PF04551"/>
    </source>
</evidence>
<comment type="catalytic activity">
    <reaction evidence="7">
        <text>(2E)-4-hydroxy-3-methylbut-2-enyl diphosphate + oxidized [flavodoxin] + H2O + 2 H(+) = 2-C-methyl-D-erythritol 2,4-cyclic diphosphate + reduced [flavodoxin]</text>
        <dbReference type="Rhea" id="RHEA:43604"/>
        <dbReference type="Rhea" id="RHEA-COMP:10622"/>
        <dbReference type="Rhea" id="RHEA-COMP:10623"/>
        <dbReference type="ChEBI" id="CHEBI:15377"/>
        <dbReference type="ChEBI" id="CHEBI:15378"/>
        <dbReference type="ChEBI" id="CHEBI:57618"/>
        <dbReference type="ChEBI" id="CHEBI:58210"/>
        <dbReference type="ChEBI" id="CHEBI:58483"/>
        <dbReference type="ChEBI" id="CHEBI:128753"/>
        <dbReference type="EC" id="1.17.7.3"/>
    </reaction>
</comment>
<evidence type="ECO:0000256" key="2">
    <source>
        <dbReference type="ARBA" id="ARBA00022723"/>
    </source>
</evidence>
<feature type="binding site" evidence="7">
    <location>
        <position position="266"/>
    </location>
    <ligand>
        <name>[4Fe-4S] cluster</name>
        <dbReference type="ChEBI" id="CHEBI:49883"/>
    </ligand>
</feature>
<feature type="binding site" evidence="7">
    <location>
        <position position="301"/>
    </location>
    <ligand>
        <name>[4Fe-4S] cluster</name>
        <dbReference type="ChEBI" id="CHEBI:49883"/>
    </ligand>
</feature>
<keyword evidence="4 7" id="KW-0408">Iron</keyword>
<dbReference type="RefSeq" id="WP_269312363.1">
    <property type="nucleotide sequence ID" value="NZ_CP114052.1"/>
</dbReference>
<evidence type="ECO:0000256" key="6">
    <source>
        <dbReference type="ARBA" id="ARBA00023229"/>
    </source>
</evidence>
<organism evidence="10 11">
    <name type="scientific">Peptostreptococcus equinus</name>
    <dbReference type="NCBI Taxonomy" id="3003601"/>
    <lineage>
        <taxon>Bacteria</taxon>
        <taxon>Bacillati</taxon>
        <taxon>Bacillota</taxon>
        <taxon>Clostridia</taxon>
        <taxon>Peptostreptococcales</taxon>
        <taxon>Peptostreptococcaceae</taxon>
        <taxon>Peptostreptococcus</taxon>
    </lineage>
</organism>
<dbReference type="SUPFAM" id="SSF56014">
    <property type="entry name" value="Nitrite and sulphite reductase 4Fe-4S domain-like"/>
    <property type="match status" value="1"/>
</dbReference>
<comment type="function">
    <text evidence="7">Converts 2C-methyl-D-erythritol 2,4-cyclodiphosphate (ME-2,4cPP) into 1-hydroxy-2-methyl-2-(E)-butenyl 4-diphosphate.</text>
</comment>
<dbReference type="GO" id="GO:0046429">
    <property type="term" value="F:4-hydroxy-3-methylbut-2-en-1-yl diphosphate synthase activity (ferredoxin)"/>
    <property type="evidence" value="ECO:0007669"/>
    <property type="project" value="UniProtKB-EC"/>
</dbReference>
<comment type="pathway">
    <text evidence="7">Isoprenoid biosynthesis; isopentenyl diphosphate biosynthesis via DXP pathway; isopentenyl diphosphate from 1-deoxy-D-xylulose 5-phosphate: step 5/6.</text>
</comment>
<evidence type="ECO:0000313" key="10">
    <source>
        <dbReference type="EMBL" id="WAW15686.1"/>
    </source>
</evidence>
<dbReference type="PANTHER" id="PTHR30454:SF0">
    <property type="entry name" value="4-HYDROXY-3-METHYLBUT-2-EN-1-YL DIPHOSPHATE SYNTHASE (FERREDOXIN), CHLOROPLASTIC"/>
    <property type="match status" value="1"/>
</dbReference>
<comment type="cofactor">
    <cofactor evidence="7">
        <name>[4Fe-4S] cluster</name>
        <dbReference type="ChEBI" id="CHEBI:49883"/>
    </cofactor>
    <text evidence="7">Binds 1 [4Fe-4S] cluster.</text>
</comment>
<dbReference type="EMBL" id="CP114052">
    <property type="protein sequence ID" value="WAW15686.1"/>
    <property type="molecule type" value="Genomic_DNA"/>
</dbReference>
<dbReference type="InterPro" id="IPR016425">
    <property type="entry name" value="IspG_bac"/>
</dbReference>
<keyword evidence="11" id="KW-1185">Reference proteome</keyword>
<gene>
    <name evidence="7 10" type="primary">ispG</name>
    <name evidence="10" type="synonym">gcpE</name>
    <name evidence="10" type="ORF">O0R46_04350</name>
</gene>
<dbReference type="InterPro" id="IPR058578">
    <property type="entry name" value="IspG_TIM"/>
</dbReference>
<name>A0ABY7JQQ5_9FIRM</name>
<dbReference type="InterPro" id="IPR004588">
    <property type="entry name" value="IspG_bac-typ"/>
</dbReference>
<evidence type="ECO:0000256" key="1">
    <source>
        <dbReference type="ARBA" id="ARBA00022485"/>
    </source>
</evidence>
<reference evidence="10" key="1">
    <citation type="submission" date="2022-12" db="EMBL/GenBank/DDBJ databases">
        <title>Peptostreptococcus.</title>
        <authorList>
            <person name="Lee S.H."/>
        </authorList>
    </citation>
    <scope>NUCLEOTIDE SEQUENCE</scope>
    <source>
        <strain evidence="10">CBA3647</strain>
    </source>
</reference>
<keyword evidence="5 7" id="KW-0411">Iron-sulfur</keyword>
<feature type="binding site" evidence="7">
    <location>
        <position position="308"/>
    </location>
    <ligand>
        <name>[4Fe-4S] cluster</name>
        <dbReference type="ChEBI" id="CHEBI:49883"/>
    </ligand>
</feature>
<keyword evidence="6 7" id="KW-0414">Isoprene biosynthesis</keyword>
<dbReference type="NCBIfam" id="TIGR00612">
    <property type="entry name" value="ispG_gcpE"/>
    <property type="match status" value="1"/>
</dbReference>
<sequence>MTYQRKKTKVVYVGNVAIGGDNPIPVQSMTTSDTRDAQATIRQINDLAHVGCDIVRIAVPDMVAAKNIEKIKKATNIPIIADIHFDYRLALESVKQGIDAIRINPGNIGNEEKTRAVVQACKEKNIPIRIGVNSGSLNRKLIEKYGGPTPEAMVESALEHIKILEDLDFYDIAISLKNTNILKTVEAYTLMSEKVDYPLHLGITEAGGIKKGTIKSSIGIGSLLVAGIGDTLRISLTGDPREEVRVGKEILRSLGLLNDKIKIISCPTCGRCSIDLIKFANEIEERIEDIEKDITVAIMGCAVNGPGEAREADIGVAGGNGVGLIFKKGEILQKIPQDQIVERLIDEINKM</sequence>
<dbReference type="NCBIfam" id="NF001540">
    <property type="entry name" value="PRK00366.1"/>
    <property type="match status" value="1"/>
</dbReference>
<evidence type="ECO:0000256" key="4">
    <source>
        <dbReference type="ARBA" id="ARBA00023004"/>
    </source>
</evidence>
<dbReference type="InterPro" id="IPR058579">
    <property type="entry name" value="IspG_C"/>
</dbReference>
<comment type="similarity">
    <text evidence="7">Belongs to the IspG family.</text>
</comment>
<evidence type="ECO:0000256" key="3">
    <source>
        <dbReference type="ARBA" id="ARBA00023002"/>
    </source>
</evidence>
<dbReference type="Gene3D" id="3.30.413.10">
    <property type="entry name" value="Sulfite Reductase Hemoprotein, domain 1"/>
    <property type="match status" value="1"/>
</dbReference>
<accession>A0ABY7JQQ5</accession>
<evidence type="ECO:0000256" key="5">
    <source>
        <dbReference type="ARBA" id="ARBA00023014"/>
    </source>
</evidence>
<dbReference type="PANTHER" id="PTHR30454">
    <property type="entry name" value="4-HYDROXY-3-METHYLBUT-2-EN-1-YL DIPHOSPHATE SYNTHASE"/>
    <property type="match status" value="1"/>
</dbReference>
<feature type="binding site" evidence="7">
    <location>
        <position position="269"/>
    </location>
    <ligand>
        <name>[4Fe-4S] cluster</name>
        <dbReference type="ChEBI" id="CHEBI:49883"/>
    </ligand>
</feature>
<keyword evidence="2 7" id="KW-0479">Metal-binding</keyword>
<keyword evidence="3 7" id="KW-0560">Oxidoreductase</keyword>
<protein>
    <recommendedName>
        <fullName evidence="7">4-hydroxy-3-methylbut-2-en-1-yl diphosphate synthase (flavodoxin)</fullName>
        <ecNumber evidence="7">1.17.7.3</ecNumber>
    </recommendedName>
    <alternativeName>
        <fullName evidence="7">1-hydroxy-2-methyl-2-(E)-butenyl 4-diphosphate synthase</fullName>
    </alternativeName>
</protein>
<evidence type="ECO:0000259" key="9">
    <source>
        <dbReference type="Pfam" id="PF26540"/>
    </source>
</evidence>
<dbReference type="HAMAP" id="MF_00159">
    <property type="entry name" value="IspG"/>
    <property type="match status" value="1"/>
</dbReference>
<keyword evidence="1 7" id="KW-0004">4Fe-4S</keyword>
<dbReference type="Pfam" id="PF26540">
    <property type="entry name" value="GcpE_C"/>
    <property type="match status" value="1"/>
</dbReference>
<proteinExistence type="inferred from homology"/>
<evidence type="ECO:0000313" key="11">
    <source>
        <dbReference type="Proteomes" id="UP001164187"/>
    </source>
</evidence>
<dbReference type="Gene3D" id="3.20.20.20">
    <property type="entry name" value="Dihydropteroate synthase-like"/>
    <property type="match status" value="1"/>
</dbReference>
<dbReference type="EC" id="1.17.7.3" evidence="7"/>
<dbReference type="Pfam" id="PF04551">
    <property type="entry name" value="GcpE"/>
    <property type="match status" value="1"/>
</dbReference>
<dbReference type="SUPFAM" id="SSF51717">
    <property type="entry name" value="Dihydropteroate synthetase-like"/>
    <property type="match status" value="1"/>
</dbReference>
<dbReference type="InterPro" id="IPR045854">
    <property type="entry name" value="NO2/SO3_Rdtase_4Fe4S_sf"/>
</dbReference>
<feature type="domain" description="IspG C-terminal" evidence="9">
    <location>
        <begin position="262"/>
        <end position="350"/>
    </location>
</feature>
<evidence type="ECO:0000256" key="7">
    <source>
        <dbReference type="HAMAP-Rule" id="MF_00159"/>
    </source>
</evidence>
<feature type="domain" description="IspG TIM-barrel" evidence="8">
    <location>
        <begin position="8"/>
        <end position="247"/>
    </location>
</feature>
<dbReference type="InterPro" id="IPR011005">
    <property type="entry name" value="Dihydropteroate_synth-like_sf"/>
</dbReference>